<reference evidence="2 3" key="1">
    <citation type="submission" date="2021-01" db="EMBL/GenBank/DDBJ databases">
        <title>Genome public.</title>
        <authorList>
            <person name="Liu C."/>
            <person name="Sun Q."/>
        </authorList>
    </citation>
    <scope>NUCLEOTIDE SEQUENCE [LARGE SCALE GENOMIC DNA]</scope>
    <source>
        <strain evidence="2 3">JC656</strain>
    </source>
</reference>
<dbReference type="Proteomes" id="UP000639051">
    <property type="component" value="Unassembled WGS sequence"/>
</dbReference>
<keyword evidence="1" id="KW-1133">Transmembrane helix</keyword>
<feature type="transmembrane region" description="Helical" evidence="1">
    <location>
        <begin position="129"/>
        <end position="156"/>
    </location>
</feature>
<keyword evidence="1" id="KW-0812">Transmembrane</keyword>
<feature type="transmembrane region" description="Helical" evidence="1">
    <location>
        <begin position="69"/>
        <end position="89"/>
    </location>
</feature>
<feature type="transmembrane region" description="Helical" evidence="1">
    <location>
        <begin position="21"/>
        <end position="44"/>
    </location>
</feature>
<feature type="transmembrane region" description="Helical" evidence="1">
    <location>
        <begin position="96"/>
        <end position="117"/>
    </location>
</feature>
<sequence>MKEKATDSNRPYSPPPATRSTPLAFATAVVGPLLLVVVAGYLTIQLELSEIGAPLLDLGSHPTEARSPWIPYLIRIALVVLAGLAFVTYRAACRSWASRLTAVLVLVVAGILGSYTLHPLPSGGETEPMIWLSFIYGATSPFTLALIGAVLMDVILARQKSASR</sequence>
<evidence type="ECO:0000256" key="1">
    <source>
        <dbReference type="SAM" id="Phobius"/>
    </source>
</evidence>
<protein>
    <submittedName>
        <fullName evidence="2">Uncharacterized protein</fullName>
    </submittedName>
</protein>
<evidence type="ECO:0000313" key="3">
    <source>
        <dbReference type="Proteomes" id="UP000639051"/>
    </source>
</evidence>
<gene>
    <name evidence="2" type="ORF">JJE72_18135</name>
</gene>
<dbReference type="RefSeq" id="WP_189695377.1">
    <property type="nucleotide sequence ID" value="NZ_BNCM01000031.1"/>
</dbReference>
<name>A0ABS1K7S0_9MICC</name>
<comment type="caution">
    <text evidence="2">The sequence shown here is derived from an EMBL/GenBank/DDBJ whole genome shotgun (WGS) entry which is preliminary data.</text>
</comment>
<keyword evidence="1" id="KW-0472">Membrane</keyword>
<proteinExistence type="predicted"/>
<keyword evidence="3" id="KW-1185">Reference proteome</keyword>
<evidence type="ECO:0000313" key="2">
    <source>
        <dbReference type="EMBL" id="MBL0707417.1"/>
    </source>
</evidence>
<accession>A0ABS1K7S0</accession>
<dbReference type="EMBL" id="JAERRC010000048">
    <property type="protein sequence ID" value="MBL0707417.1"/>
    <property type="molecule type" value="Genomic_DNA"/>
</dbReference>
<organism evidence="2 3">
    <name type="scientific">Sinomonas cellulolyticus</name>
    <dbReference type="NCBI Taxonomy" id="2801916"/>
    <lineage>
        <taxon>Bacteria</taxon>
        <taxon>Bacillati</taxon>
        <taxon>Actinomycetota</taxon>
        <taxon>Actinomycetes</taxon>
        <taxon>Micrococcales</taxon>
        <taxon>Micrococcaceae</taxon>
        <taxon>Sinomonas</taxon>
    </lineage>
</organism>